<feature type="transmembrane region" description="Helical" evidence="2">
    <location>
        <begin position="22"/>
        <end position="44"/>
    </location>
</feature>
<evidence type="ECO:0000313" key="3">
    <source>
        <dbReference type="EMBL" id="MBK8524324.1"/>
    </source>
</evidence>
<name>A0A9D7PSZ2_9PROT</name>
<organism evidence="3 4">
    <name type="scientific">Candidatus Proximibacter danicus</name>
    <dbReference type="NCBI Taxonomy" id="2954365"/>
    <lineage>
        <taxon>Bacteria</taxon>
        <taxon>Pseudomonadati</taxon>
        <taxon>Pseudomonadota</taxon>
        <taxon>Betaproteobacteria</taxon>
        <taxon>Candidatus Proximibacter</taxon>
    </lineage>
</organism>
<feature type="region of interest" description="Disordered" evidence="1">
    <location>
        <begin position="57"/>
        <end position="89"/>
    </location>
</feature>
<sequence length="89" mass="9762">MYIIAIGWMWVVLLMAITESNIVAGILTFTFYGLLPCSLLMWLLATSMRRRRVAARNAAETSASVPEADTSSDAENTPPETGKVIDNAR</sequence>
<evidence type="ECO:0000256" key="2">
    <source>
        <dbReference type="SAM" id="Phobius"/>
    </source>
</evidence>
<protein>
    <recommendedName>
        <fullName evidence="5">Transmembrane protein</fullName>
    </recommendedName>
</protein>
<evidence type="ECO:0000256" key="1">
    <source>
        <dbReference type="SAM" id="MobiDB-lite"/>
    </source>
</evidence>
<dbReference type="EMBL" id="JADJUC010000008">
    <property type="protein sequence ID" value="MBK8524324.1"/>
    <property type="molecule type" value="Genomic_DNA"/>
</dbReference>
<comment type="caution">
    <text evidence="3">The sequence shown here is derived from an EMBL/GenBank/DDBJ whole genome shotgun (WGS) entry which is preliminary data.</text>
</comment>
<keyword evidence="2" id="KW-1133">Transmembrane helix</keyword>
<dbReference type="Proteomes" id="UP000886689">
    <property type="component" value="Unassembled WGS sequence"/>
</dbReference>
<evidence type="ECO:0008006" key="5">
    <source>
        <dbReference type="Google" id="ProtNLM"/>
    </source>
</evidence>
<evidence type="ECO:0000313" key="4">
    <source>
        <dbReference type="Proteomes" id="UP000886689"/>
    </source>
</evidence>
<keyword evidence="2" id="KW-0812">Transmembrane</keyword>
<gene>
    <name evidence="3" type="ORF">IPL58_09485</name>
</gene>
<keyword evidence="2" id="KW-0472">Membrane</keyword>
<dbReference type="AlphaFoldDB" id="A0A9D7PSZ2"/>
<proteinExistence type="predicted"/>
<accession>A0A9D7PSZ2</accession>
<reference evidence="3" key="1">
    <citation type="submission" date="2020-10" db="EMBL/GenBank/DDBJ databases">
        <title>Connecting structure to function with the recovery of over 1000 high-quality activated sludge metagenome-assembled genomes encoding full-length rRNA genes using long-read sequencing.</title>
        <authorList>
            <person name="Singleton C.M."/>
            <person name="Petriglieri F."/>
            <person name="Kristensen J.M."/>
            <person name="Kirkegaard R.H."/>
            <person name="Michaelsen T.Y."/>
            <person name="Andersen M.H."/>
            <person name="Karst S.M."/>
            <person name="Dueholm M.S."/>
            <person name="Nielsen P.H."/>
            <person name="Albertsen M."/>
        </authorList>
    </citation>
    <scope>NUCLEOTIDE SEQUENCE</scope>
    <source>
        <strain evidence="3">Hirt_18-Q3-R61-65_BATAC.395</strain>
    </source>
</reference>
<feature type="compositionally biased region" description="Polar residues" evidence="1">
    <location>
        <begin position="60"/>
        <end position="79"/>
    </location>
</feature>